<dbReference type="InterPro" id="IPR046960">
    <property type="entry name" value="PPR_At4g14850-like_plant"/>
</dbReference>
<dbReference type="EMBL" id="JBBPBK010000004">
    <property type="protein sequence ID" value="KAK9287215.1"/>
    <property type="molecule type" value="Genomic_DNA"/>
</dbReference>
<dbReference type="FunFam" id="1.25.40.10:FF:000073">
    <property type="entry name" value="Pentatricopeptide repeat-containing protein chloroplastic"/>
    <property type="match status" value="1"/>
</dbReference>
<feature type="repeat" description="PPR" evidence="2">
    <location>
        <begin position="314"/>
        <end position="348"/>
    </location>
</feature>
<dbReference type="InterPro" id="IPR002885">
    <property type="entry name" value="PPR_rpt"/>
</dbReference>
<evidence type="ECO:0000313" key="3">
    <source>
        <dbReference type="EMBL" id="KAK9287215.1"/>
    </source>
</evidence>
<feature type="repeat" description="PPR" evidence="2">
    <location>
        <begin position="212"/>
        <end position="247"/>
    </location>
</feature>
<name>A0AAP0X6P0_LIQFO</name>
<proteinExistence type="predicted"/>
<evidence type="ECO:0000256" key="1">
    <source>
        <dbReference type="ARBA" id="ARBA00022737"/>
    </source>
</evidence>
<sequence length="740" mass="82152">MRLPTSLLVSKLPNWNLRIRESASNRKWQEVFSHFQEMKKAEVQLPDPSVFPSILKACSHLSFRHGTSIHACLIKQGLESFKSIGNSTMDFYMKSAALDSALAVFDCMRNRDSVTWNIMIHGQLDLGLSGKGLWWFMQGRIAGFEPNISTLVLVIQASRNVGAIFEGFKMHGYIIQSGFWVIPSVQNSLLSMYADIDMEDAKELFDEMCDRDVISWSVMIGGYVQNDEAQFALSLFRVMVSEAGIEPDGVTIVSVLKACSNLGDISMGRLVHRFVICRGFYYDLFVGNALVDMYCKCNDVDSAYEVFNEMPQRNNVSWNSLFSGFVRNERHSEVLSLFDSMGKEGIKADEVTLVNLLQSCKYFMDPFKCKLIHSTIIRRGYELNELVLNSLIDAYAKCNLVELAWKLFGAMKSRDMVSWSTMIAGFTHCGKPDEAIAVFKEMNQAQEKPNAVTVLNLLEACSVSADLKRSKWAHCVAIRRGFLGEVAVGTAILDMYSKCGAIEASRKAFDQIPHKNIVSWSAMIAGYGMNGLAHDALALLANMKMHGLKPNAVTTLCVLSACSHGGLVDEGLSFFEEMVQDHGVELRVEHYSCMVDMLGRAGKLDSAMDLIKKIPEGLTGASAWGALLNACRSYRNKELGAGAVARVLELEPSNSAGYLLASNLYAASGLWVDAARMRLLVKERGLRVVAGFSLVHVDNKACRFVAGDESHPRAKEIHGAVQHLHWCMKMDEMDDVAVLV</sequence>
<dbReference type="GO" id="GO:0009451">
    <property type="term" value="P:RNA modification"/>
    <property type="evidence" value="ECO:0007669"/>
    <property type="project" value="InterPro"/>
</dbReference>
<dbReference type="Pfam" id="PF01535">
    <property type="entry name" value="PPR"/>
    <property type="match status" value="2"/>
</dbReference>
<reference evidence="3 4" key="1">
    <citation type="journal article" date="2024" name="Plant J.">
        <title>Genome sequences and population genomics reveal climatic adaptation and genomic divergence between two closely related sweetgum species.</title>
        <authorList>
            <person name="Xu W.Q."/>
            <person name="Ren C.Q."/>
            <person name="Zhang X.Y."/>
            <person name="Comes H.P."/>
            <person name="Liu X.H."/>
            <person name="Li Y.G."/>
            <person name="Kettle C.J."/>
            <person name="Jalonen R."/>
            <person name="Gaisberger H."/>
            <person name="Ma Y.Z."/>
            <person name="Qiu Y.X."/>
        </authorList>
    </citation>
    <scope>NUCLEOTIDE SEQUENCE [LARGE SCALE GENOMIC DNA]</scope>
    <source>
        <strain evidence="3">Hangzhou</strain>
    </source>
</reference>
<evidence type="ECO:0000256" key="2">
    <source>
        <dbReference type="PROSITE-ProRule" id="PRU00708"/>
    </source>
</evidence>
<dbReference type="FunFam" id="1.25.40.10:FF:001079">
    <property type="entry name" value="Pentatricopeptide repeat-containing protein At2g17210"/>
    <property type="match status" value="1"/>
</dbReference>
<keyword evidence="4" id="KW-1185">Reference proteome</keyword>
<dbReference type="PANTHER" id="PTHR47926:SF452">
    <property type="entry name" value="PENTATRICOPEPTIDE REPEAT-CONTAINING PROTEIN"/>
    <property type="match status" value="1"/>
</dbReference>
<dbReference type="Proteomes" id="UP001415857">
    <property type="component" value="Unassembled WGS sequence"/>
</dbReference>
<evidence type="ECO:0008006" key="5">
    <source>
        <dbReference type="Google" id="ProtNLM"/>
    </source>
</evidence>
<dbReference type="InterPro" id="IPR011990">
    <property type="entry name" value="TPR-like_helical_dom_sf"/>
</dbReference>
<organism evidence="3 4">
    <name type="scientific">Liquidambar formosana</name>
    <name type="common">Formosan gum</name>
    <dbReference type="NCBI Taxonomy" id="63359"/>
    <lineage>
        <taxon>Eukaryota</taxon>
        <taxon>Viridiplantae</taxon>
        <taxon>Streptophyta</taxon>
        <taxon>Embryophyta</taxon>
        <taxon>Tracheophyta</taxon>
        <taxon>Spermatophyta</taxon>
        <taxon>Magnoliopsida</taxon>
        <taxon>eudicotyledons</taxon>
        <taxon>Gunneridae</taxon>
        <taxon>Pentapetalae</taxon>
        <taxon>Saxifragales</taxon>
        <taxon>Altingiaceae</taxon>
        <taxon>Liquidambar</taxon>
    </lineage>
</organism>
<feature type="repeat" description="PPR" evidence="2">
    <location>
        <begin position="384"/>
        <end position="414"/>
    </location>
</feature>
<dbReference type="Gene3D" id="1.25.40.10">
    <property type="entry name" value="Tetratricopeptide repeat domain"/>
    <property type="match status" value="5"/>
</dbReference>
<accession>A0AAP0X6P0</accession>
<dbReference type="FunFam" id="1.25.40.10:FF:000227">
    <property type="entry name" value="Pentatricopeptide repeat-containing protein At3g13880"/>
    <property type="match status" value="1"/>
</dbReference>
<feature type="repeat" description="PPR" evidence="2">
    <location>
        <begin position="415"/>
        <end position="449"/>
    </location>
</feature>
<protein>
    <recommendedName>
        <fullName evidence="5">Pentatricopeptide repeat-containing protein</fullName>
    </recommendedName>
</protein>
<dbReference type="PROSITE" id="PS51375">
    <property type="entry name" value="PPR"/>
    <property type="match status" value="6"/>
</dbReference>
<evidence type="ECO:0000313" key="4">
    <source>
        <dbReference type="Proteomes" id="UP001415857"/>
    </source>
</evidence>
<dbReference type="AlphaFoldDB" id="A0AAP0X6P0"/>
<keyword evidence="1" id="KW-0677">Repeat</keyword>
<feature type="repeat" description="PPR" evidence="2">
    <location>
        <begin position="516"/>
        <end position="550"/>
    </location>
</feature>
<feature type="repeat" description="PPR" evidence="2">
    <location>
        <begin position="283"/>
        <end position="313"/>
    </location>
</feature>
<dbReference type="NCBIfam" id="TIGR00756">
    <property type="entry name" value="PPR"/>
    <property type="match status" value="6"/>
</dbReference>
<dbReference type="FunFam" id="1.25.40.10:FF:001324">
    <property type="entry name" value="Empty pericarp7"/>
    <property type="match status" value="1"/>
</dbReference>
<comment type="caution">
    <text evidence="3">The sequence shown here is derived from an EMBL/GenBank/DDBJ whole genome shotgun (WGS) entry which is preliminary data.</text>
</comment>
<dbReference type="Pfam" id="PF20431">
    <property type="entry name" value="E_motif"/>
    <property type="match status" value="1"/>
</dbReference>
<dbReference type="Pfam" id="PF13041">
    <property type="entry name" value="PPR_2"/>
    <property type="match status" value="3"/>
</dbReference>
<dbReference type="Pfam" id="PF12854">
    <property type="entry name" value="PPR_1"/>
    <property type="match status" value="1"/>
</dbReference>
<dbReference type="PANTHER" id="PTHR47926">
    <property type="entry name" value="PENTATRICOPEPTIDE REPEAT-CONTAINING PROTEIN"/>
    <property type="match status" value="1"/>
</dbReference>
<gene>
    <name evidence="3" type="ORF">L1049_015628</name>
</gene>
<dbReference type="GO" id="GO:0003723">
    <property type="term" value="F:RNA binding"/>
    <property type="evidence" value="ECO:0007669"/>
    <property type="project" value="InterPro"/>
</dbReference>
<dbReference type="InterPro" id="IPR046848">
    <property type="entry name" value="E_motif"/>
</dbReference>